<dbReference type="PANTHER" id="PTHR43205:SF7">
    <property type="entry name" value="PROSTAGLANDIN REDUCTASE 1"/>
    <property type="match status" value="1"/>
</dbReference>
<dbReference type="Pfam" id="PF00107">
    <property type="entry name" value="ADH_zinc_N"/>
    <property type="match status" value="1"/>
</dbReference>
<protein>
    <submittedName>
        <fullName evidence="3">NADP-dependent oxidoreductase</fullName>
    </submittedName>
</protein>
<dbReference type="Pfam" id="PF16884">
    <property type="entry name" value="ADH_N_2"/>
    <property type="match status" value="1"/>
</dbReference>
<dbReference type="AlphaFoldDB" id="A0A849BW91"/>
<organism evidence="3 4">
    <name type="scientific">Nocardia uniformis</name>
    <dbReference type="NCBI Taxonomy" id="53432"/>
    <lineage>
        <taxon>Bacteria</taxon>
        <taxon>Bacillati</taxon>
        <taxon>Actinomycetota</taxon>
        <taxon>Actinomycetes</taxon>
        <taxon>Mycobacteriales</taxon>
        <taxon>Nocardiaceae</taxon>
        <taxon>Nocardia</taxon>
    </lineage>
</organism>
<dbReference type="InterPro" id="IPR036291">
    <property type="entry name" value="NAD(P)-bd_dom_sf"/>
</dbReference>
<dbReference type="EMBL" id="JABELX010000001">
    <property type="protein sequence ID" value="NNH68560.1"/>
    <property type="molecule type" value="Genomic_DNA"/>
</dbReference>
<dbReference type="Gene3D" id="3.90.180.10">
    <property type="entry name" value="Medium-chain alcohol dehydrogenases, catalytic domain"/>
    <property type="match status" value="1"/>
</dbReference>
<reference evidence="3 4" key="1">
    <citation type="submission" date="2020-05" db="EMBL/GenBank/DDBJ databases">
        <title>MicrobeNet Type strains.</title>
        <authorList>
            <person name="Nicholson A.C."/>
        </authorList>
    </citation>
    <scope>NUCLEOTIDE SEQUENCE [LARGE SCALE GENOMIC DNA]</scope>
    <source>
        <strain evidence="3 4">JCM 3224</strain>
    </source>
</reference>
<dbReference type="SUPFAM" id="SSF50129">
    <property type="entry name" value="GroES-like"/>
    <property type="match status" value="1"/>
</dbReference>
<dbReference type="SMART" id="SM00829">
    <property type="entry name" value="PKS_ER"/>
    <property type="match status" value="1"/>
</dbReference>
<dbReference type="RefSeq" id="WP_067520347.1">
    <property type="nucleotide sequence ID" value="NZ_JABELX010000001.1"/>
</dbReference>
<dbReference type="GO" id="GO:0016628">
    <property type="term" value="F:oxidoreductase activity, acting on the CH-CH group of donors, NAD or NADP as acceptor"/>
    <property type="evidence" value="ECO:0007669"/>
    <property type="project" value="InterPro"/>
</dbReference>
<evidence type="ECO:0000313" key="3">
    <source>
        <dbReference type="EMBL" id="NNH68560.1"/>
    </source>
</evidence>
<keyword evidence="4" id="KW-1185">Reference proteome</keyword>
<dbReference type="InterPro" id="IPR020843">
    <property type="entry name" value="ER"/>
</dbReference>
<dbReference type="InterPro" id="IPR013149">
    <property type="entry name" value="ADH-like_C"/>
</dbReference>
<dbReference type="InterPro" id="IPR011032">
    <property type="entry name" value="GroES-like_sf"/>
</dbReference>
<feature type="domain" description="Enoyl reductase (ER)" evidence="2">
    <location>
        <begin position="20"/>
        <end position="332"/>
    </location>
</feature>
<dbReference type="Proteomes" id="UP000586827">
    <property type="component" value="Unassembled WGS sequence"/>
</dbReference>
<dbReference type="SUPFAM" id="SSF51735">
    <property type="entry name" value="NAD(P)-binding Rossmann-fold domains"/>
    <property type="match status" value="1"/>
</dbReference>
<dbReference type="InterPro" id="IPR041694">
    <property type="entry name" value="ADH_N_2"/>
</dbReference>
<dbReference type="Gene3D" id="3.40.50.720">
    <property type="entry name" value="NAD(P)-binding Rossmann-like Domain"/>
    <property type="match status" value="1"/>
</dbReference>
<keyword evidence="1" id="KW-0560">Oxidoreductase</keyword>
<sequence length="347" mass="36592">MTISSREWRLIARPIGEPKPTDFEFATVTLEEPGPGQILVANDWLSVDPYMRGRMNEGKSYMPPFELGQTMTGGAVGTVIASAADTVPVGTSVIHFAGWREYAVLDVADVHAVDVNRSPAQAYLGVLGATGLTAYVGLTEIAPVGEGDVVFVSGAAGAVGSVAGQIARKLGASRVIGSAGGPEKVARLVSDFGFDAAIDYRAGHLTEQLAAAAPEGIDIYFDNVGGEHLQAALTVLNTFGRVALCGSISSYNNATSAPGPNNLHLATRKRITLRGYILGDHTHRSGEWVRTASGWLADGSLRVGETVVDGIDHALDAFLDMMRGANTGKMLVHLPREGESRVEHRNT</sequence>
<dbReference type="FunFam" id="3.40.50.720:FF:000121">
    <property type="entry name" value="Prostaglandin reductase 2"/>
    <property type="match status" value="1"/>
</dbReference>
<dbReference type="InterPro" id="IPR045010">
    <property type="entry name" value="MDR_fam"/>
</dbReference>
<dbReference type="CDD" id="cd05288">
    <property type="entry name" value="PGDH"/>
    <property type="match status" value="1"/>
</dbReference>
<gene>
    <name evidence="3" type="ORF">HLB23_01460</name>
</gene>
<comment type="caution">
    <text evidence="3">The sequence shown here is derived from an EMBL/GenBank/DDBJ whole genome shotgun (WGS) entry which is preliminary data.</text>
</comment>
<name>A0A849BW91_9NOCA</name>
<evidence type="ECO:0000259" key="2">
    <source>
        <dbReference type="SMART" id="SM00829"/>
    </source>
</evidence>
<dbReference type="PANTHER" id="PTHR43205">
    <property type="entry name" value="PROSTAGLANDIN REDUCTASE"/>
    <property type="match status" value="1"/>
</dbReference>
<proteinExistence type="predicted"/>
<accession>A0A849BW91</accession>
<evidence type="ECO:0000313" key="4">
    <source>
        <dbReference type="Proteomes" id="UP000586827"/>
    </source>
</evidence>
<evidence type="ECO:0000256" key="1">
    <source>
        <dbReference type="ARBA" id="ARBA00023002"/>
    </source>
</evidence>